<dbReference type="AlphaFoldDB" id="A0A643ETS3"/>
<dbReference type="InterPro" id="IPR014729">
    <property type="entry name" value="Rossmann-like_a/b/a_fold"/>
</dbReference>
<keyword evidence="1" id="KW-0472">Membrane</keyword>
<evidence type="ECO:0000259" key="2">
    <source>
        <dbReference type="Pfam" id="PF02698"/>
    </source>
</evidence>
<organism evidence="3">
    <name type="scientific">Brucella pituitosa</name>
    <dbReference type="NCBI Taxonomy" id="571256"/>
    <lineage>
        <taxon>Bacteria</taxon>
        <taxon>Pseudomonadati</taxon>
        <taxon>Pseudomonadota</taxon>
        <taxon>Alphaproteobacteria</taxon>
        <taxon>Hyphomicrobiales</taxon>
        <taxon>Brucellaceae</taxon>
        <taxon>Brucella/Ochrobactrum group</taxon>
        <taxon>Brucella</taxon>
    </lineage>
</organism>
<dbReference type="RefSeq" id="WP_128094992.1">
    <property type="nucleotide sequence ID" value="NZ_JBHEEN010000017.1"/>
</dbReference>
<evidence type="ECO:0000256" key="1">
    <source>
        <dbReference type="SAM" id="Phobius"/>
    </source>
</evidence>
<dbReference type="Pfam" id="PF02698">
    <property type="entry name" value="DUF218"/>
    <property type="match status" value="1"/>
</dbReference>
<feature type="transmembrane region" description="Helical" evidence="1">
    <location>
        <begin position="12"/>
        <end position="32"/>
    </location>
</feature>
<comment type="caution">
    <text evidence="3">The sequence shown here is derived from an EMBL/GenBank/DDBJ whole genome shotgun (WGS) entry which is preliminary data.</text>
</comment>
<gene>
    <name evidence="3" type="ORF">F7Q93_22680</name>
</gene>
<dbReference type="EMBL" id="VZPE01000015">
    <property type="protein sequence ID" value="KAB0565869.1"/>
    <property type="molecule type" value="Genomic_DNA"/>
</dbReference>
<accession>A0A643ETS3</accession>
<proteinExistence type="predicted"/>
<sequence length="264" mass="28066">MFFIISKVLGYLILPSNFIGILGVLGMLALLFGIRRAGVSLLVISAFLFAVVGWSPLGPAALMVLEDRFPQPTISGSVAGIVMLGGAVDTHITGERHSPALNEAGERVTATAELARDYPEARLLLSGGANHLVHDNTPTESQIARDVLVEIGVPESRITVEELSRNTCENGSQSAAVFQTKPGEQWLLVTSASHMPRAVACFRAAGAKIIPYPVDYRTRGSADLRRPVATIAAGLATSDLAAHEWLGLLIYRALGLTDELFPAA</sequence>
<protein>
    <submittedName>
        <fullName evidence="3">YdcF family protein</fullName>
    </submittedName>
</protein>
<dbReference type="PANTHER" id="PTHR30336:SF4">
    <property type="entry name" value="ENVELOPE BIOGENESIS FACTOR ELYC"/>
    <property type="match status" value="1"/>
</dbReference>
<keyword evidence="1" id="KW-1133">Transmembrane helix</keyword>
<evidence type="ECO:0000313" key="3">
    <source>
        <dbReference type="EMBL" id="KAB0565869.1"/>
    </source>
</evidence>
<dbReference type="InterPro" id="IPR051599">
    <property type="entry name" value="Cell_Envelope_Assoc"/>
</dbReference>
<reference evidence="3" key="1">
    <citation type="submission" date="2019-09" db="EMBL/GenBank/DDBJ databases">
        <title>Draft genome sequences of 48 bacterial type strains from the CCUG.</title>
        <authorList>
            <person name="Tunovic T."/>
            <person name="Pineiro-Iglesias B."/>
            <person name="Unosson C."/>
            <person name="Inganas E."/>
            <person name="Ohlen M."/>
            <person name="Cardew S."/>
            <person name="Jensie-Markopoulos S."/>
            <person name="Salva-Serra F."/>
            <person name="Jaen-Luchoro D."/>
            <person name="Karlsson R."/>
            <person name="Svensson-Stadler L."/>
            <person name="Chun J."/>
            <person name="Moore E."/>
        </authorList>
    </citation>
    <scope>NUCLEOTIDE SEQUENCE</scope>
    <source>
        <strain evidence="3">CCUG 50899</strain>
    </source>
</reference>
<dbReference type="CDD" id="cd06259">
    <property type="entry name" value="YdcF-like"/>
    <property type="match status" value="1"/>
</dbReference>
<dbReference type="Gene3D" id="3.40.50.620">
    <property type="entry name" value="HUPs"/>
    <property type="match status" value="1"/>
</dbReference>
<feature type="domain" description="DUF218" evidence="2">
    <location>
        <begin position="80"/>
        <end position="247"/>
    </location>
</feature>
<dbReference type="GO" id="GO:0005886">
    <property type="term" value="C:plasma membrane"/>
    <property type="evidence" value="ECO:0007669"/>
    <property type="project" value="TreeGrafter"/>
</dbReference>
<dbReference type="InterPro" id="IPR003848">
    <property type="entry name" value="DUF218"/>
</dbReference>
<keyword evidence="1" id="KW-0812">Transmembrane</keyword>
<feature type="transmembrane region" description="Helical" evidence="1">
    <location>
        <begin position="39"/>
        <end position="57"/>
    </location>
</feature>
<dbReference type="GO" id="GO:0043164">
    <property type="term" value="P:Gram-negative-bacterium-type cell wall biogenesis"/>
    <property type="evidence" value="ECO:0007669"/>
    <property type="project" value="TreeGrafter"/>
</dbReference>
<dbReference type="GO" id="GO:0000270">
    <property type="term" value="P:peptidoglycan metabolic process"/>
    <property type="evidence" value="ECO:0007669"/>
    <property type="project" value="TreeGrafter"/>
</dbReference>
<dbReference type="PANTHER" id="PTHR30336">
    <property type="entry name" value="INNER MEMBRANE PROTEIN, PROBABLE PERMEASE"/>
    <property type="match status" value="1"/>
</dbReference>
<name>A0A643ETS3_9HYPH</name>